<dbReference type="PROSITE" id="PS00710">
    <property type="entry name" value="PGM_PMM"/>
    <property type="match status" value="1"/>
</dbReference>
<dbReference type="Gene3D" id="3.40.120.10">
    <property type="entry name" value="Alpha-D-Glucose-1,6-Bisphosphate, subunit A, domain 3"/>
    <property type="match status" value="1"/>
</dbReference>
<accession>A0A2J7ZW58</accession>
<feature type="domain" description="Alpha-D-phosphohexomutase C-terminal" evidence="15">
    <location>
        <begin position="526"/>
        <end position="567"/>
    </location>
</feature>
<dbReference type="Proteomes" id="UP000236333">
    <property type="component" value="Unassembled WGS sequence"/>
</dbReference>
<dbReference type="Pfam" id="PF00408">
    <property type="entry name" value="PGM_PMM_IV"/>
    <property type="match status" value="1"/>
</dbReference>
<keyword evidence="8 11" id="KW-0413">Isomerase</keyword>
<dbReference type="EMBL" id="PGGS01000383">
    <property type="protein sequence ID" value="PNH04500.1"/>
    <property type="molecule type" value="Genomic_DNA"/>
</dbReference>
<dbReference type="FunFam" id="3.40.120.10:FF:000013">
    <property type="entry name" value="Phosphoacetylglucosamine mutase"/>
    <property type="match status" value="1"/>
</dbReference>
<dbReference type="AlphaFoldDB" id="A0A2J7ZW58"/>
<dbReference type="InterPro" id="IPR036900">
    <property type="entry name" value="A-D-PHexomutase_C_sf"/>
</dbReference>
<evidence type="ECO:0000256" key="7">
    <source>
        <dbReference type="ARBA" id="ARBA00022842"/>
    </source>
</evidence>
<dbReference type="UniPathway" id="UPA00113">
    <property type="reaction ID" value="UER00530"/>
</dbReference>
<evidence type="ECO:0000256" key="2">
    <source>
        <dbReference type="ARBA" id="ARBA00004865"/>
    </source>
</evidence>
<keyword evidence="19" id="KW-1185">Reference proteome</keyword>
<evidence type="ECO:0000256" key="10">
    <source>
        <dbReference type="ARBA" id="ARBA00032065"/>
    </source>
</evidence>
<feature type="binding site" evidence="13">
    <location>
        <begin position="538"/>
        <end position="542"/>
    </location>
    <ligand>
        <name>substrate</name>
    </ligand>
</feature>
<dbReference type="EC" id="5.4.2.3" evidence="4 11"/>
<evidence type="ECO:0000256" key="11">
    <source>
        <dbReference type="PIRNR" id="PIRNR016408"/>
    </source>
</evidence>
<dbReference type="SUPFAM" id="SSF55957">
    <property type="entry name" value="Phosphoglucomutase, C-terminal domain"/>
    <property type="match status" value="1"/>
</dbReference>
<dbReference type="CDD" id="cd03086">
    <property type="entry name" value="PGM3"/>
    <property type="match status" value="1"/>
</dbReference>
<evidence type="ECO:0000256" key="3">
    <source>
        <dbReference type="ARBA" id="ARBA00010231"/>
    </source>
</evidence>
<keyword evidence="7 11" id="KW-0460">Magnesium</keyword>
<evidence type="ECO:0000313" key="19">
    <source>
        <dbReference type="Proteomes" id="UP000236333"/>
    </source>
</evidence>
<name>A0A2J7ZW58_9CHLO</name>
<feature type="binding site" description="via phosphate group" evidence="14">
    <location>
        <position position="66"/>
    </location>
    <ligand>
        <name>Mg(2+)</name>
        <dbReference type="ChEBI" id="CHEBI:18420"/>
    </ligand>
</feature>
<dbReference type="InterPro" id="IPR016066">
    <property type="entry name" value="A-D-PHexomutase_CS"/>
</dbReference>
<dbReference type="Gene3D" id="3.30.310.50">
    <property type="entry name" value="Alpha-D-phosphohexomutase, C-terminal domain"/>
    <property type="match status" value="1"/>
</dbReference>
<feature type="domain" description="Alpha-D-phosphohexomutase alpha/beta/alpha" evidence="16">
    <location>
        <begin position="55"/>
        <end position="90"/>
    </location>
</feature>
<dbReference type="OrthoDB" id="1928at2759"/>
<evidence type="ECO:0000256" key="13">
    <source>
        <dbReference type="PIRSR" id="PIRSR016408-2"/>
    </source>
</evidence>
<comment type="pathway">
    <text evidence="2 11">Nucleotide-sugar biosynthesis; UDP-N-acetyl-alpha-D-glucosamine biosynthesis; N-acetyl-alpha-D-glucosamine 1-phosphate from alpha-D-glucosamine 6-phosphate (route I): step 2/2.</text>
</comment>
<dbReference type="InterPro" id="IPR016657">
    <property type="entry name" value="PAGM"/>
</dbReference>
<evidence type="ECO:0000256" key="8">
    <source>
        <dbReference type="ARBA" id="ARBA00023235"/>
    </source>
</evidence>
<dbReference type="GO" id="GO:0006048">
    <property type="term" value="P:UDP-N-acetylglucosamine biosynthetic process"/>
    <property type="evidence" value="ECO:0007669"/>
    <property type="project" value="UniProtKB-UniRule"/>
</dbReference>
<comment type="cofactor">
    <cofactor evidence="11 14">
        <name>Mg(2+)</name>
        <dbReference type="ChEBI" id="CHEBI:18420"/>
    </cofactor>
    <text evidence="11 14">Binds 1 Mg(2+) ion per subunit.</text>
</comment>
<feature type="domain" description="Alpha-D-phosphohexomutase alpha/beta/alpha" evidence="16">
    <location>
        <begin position="122"/>
        <end position="183"/>
    </location>
</feature>
<dbReference type="Pfam" id="PF02878">
    <property type="entry name" value="PGM_PMM_I"/>
    <property type="match status" value="2"/>
</dbReference>
<proteinExistence type="inferred from homology"/>
<sequence>MSLNAEAVRAASSAFRKPPDFHPSYGTAGFRADADLLASTVFRCGLLAAARALLLGAHTGLMITASHNPVVDNGVKMVDPDGGMMPQSFEPVAAELANCANDDDVVAVLRDRVLGAALPALAASASASPQQPQHLTVLVGHDTRPSAPQLLAAALSGVRALGVRAVSCGLVTTPQLHFLVHAANHGSSRAADGPAAPQLQLYYDTLVGAFLQLSQRPHAEDLNGGAGSGAYGSGTAERKAVVLYVDCANGVGAQQLGPLVPALRGVGIELQLRNTGAGGGTLNLGCGADYVQKERMPPSEFGDVPAGARCCSLDGDADRLVYFSPLAAAAGGGGGGVSLLDGDKVSMLAAAYVRDLMGQLPEEALRGIRVCCVQTAYANGASTAYLRDVLQLPAVCTPTGVKFLHEAAHDADVGIYFESNGHGTVLFSQELLKRLRAVDSNAAAKELLLLARVINQTVGDAISGILLVEHILRRKGWGLPEWQALYSDLPSRQVKLKVADRAIITTADAERVCVTPAGLQDAIAHIVQEFPQGRAFARPSGTEDAVRVYAEAATQQAADELARRVAQVVYDLAGGLGSRP</sequence>
<dbReference type="PANTHER" id="PTHR45955:SF1">
    <property type="entry name" value="PHOSPHOACETYLGLUCOSAMINE MUTASE"/>
    <property type="match status" value="1"/>
</dbReference>
<dbReference type="PIRSF" id="PIRSF016408">
    <property type="entry name" value="PAGM"/>
    <property type="match status" value="1"/>
</dbReference>
<evidence type="ECO:0000256" key="9">
    <source>
        <dbReference type="ARBA" id="ARBA00031926"/>
    </source>
</evidence>
<evidence type="ECO:0000259" key="16">
    <source>
        <dbReference type="Pfam" id="PF02878"/>
    </source>
</evidence>
<dbReference type="PANTHER" id="PTHR45955">
    <property type="entry name" value="PHOSPHOACETYLGLUCOSAMINE MUTASE"/>
    <property type="match status" value="1"/>
</dbReference>
<protein>
    <recommendedName>
        <fullName evidence="4 11">Phosphoacetylglucosamine mutase</fullName>
        <shortName evidence="11">PAGM</shortName>
        <ecNumber evidence="4 11">5.4.2.3</ecNumber>
    </recommendedName>
    <alternativeName>
        <fullName evidence="10 11">Acetylglucosamine phosphomutase</fullName>
    </alternativeName>
    <alternativeName>
        <fullName evidence="9 11">N-acetylglucosamine-phosphate mutase</fullName>
    </alternativeName>
</protein>
<dbReference type="SUPFAM" id="SSF53738">
    <property type="entry name" value="Phosphoglucomutase, first 3 domains"/>
    <property type="match status" value="3"/>
</dbReference>
<comment type="catalytic activity">
    <reaction evidence="1 11">
        <text>N-acetyl-alpha-D-glucosamine 1-phosphate = N-acetyl-D-glucosamine 6-phosphate</text>
        <dbReference type="Rhea" id="RHEA:23804"/>
        <dbReference type="ChEBI" id="CHEBI:57513"/>
        <dbReference type="ChEBI" id="CHEBI:57776"/>
        <dbReference type="EC" id="5.4.2.3"/>
    </reaction>
</comment>
<evidence type="ECO:0000256" key="14">
    <source>
        <dbReference type="PIRSR" id="PIRSR016408-3"/>
    </source>
</evidence>
<dbReference type="InterPro" id="IPR005843">
    <property type="entry name" value="A-D-PHexomutase_C"/>
</dbReference>
<dbReference type="FunFam" id="3.30.310.50:FF:000003">
    <property type="entry name" value="Phosphoacetylglucosamine mutase"/>
    <property type="match status" value="1"/>
</dbReference>
<evidence type="ECO:0000256" key="12">
    <source>
        <dbReference type="PIRSR" id="PIRSR016408-1"/>
    </source>
</evidence>
<comment type="function">
    <text evidence="11">Interconverts GlcNAc-6-P and GlcNAc-1-P.</text>
</comment>
<dbReference type="InterPro" id="IPR005844">
    <property type="entry name" value="A-D-PHexomutase_a/b/a-I"/>
</dbReference>
<organism evidence="18 19">
    <name type="scientific">Tetrabaena socialis</name>
    <dbReference type="NCBI Taxonomy" id="47790"/>
    <lineage>
        <taxon>Eukaryota</taxon>
        <taxon>Viridiplantae</taxon>
        <taxon>Chlorophyta</taxon>
        <taxon>core chlorophytes</taxon>
        <taxon>Chlorophyceae</taxon>
        <taxon>CS clade</taxon>
        <taxon>Chlamydomonadales</taxon>
        <taxon>Tetrabaenaceae</taxon>
        <taxon>Tetrabaena</taxon>
    </lineage>
</organism>
<feature type="binding site" evidence="14">
    <location>
        <position position="314"/>
    </location>
    <ligand>
        <name>Mg(2+)</name>
        <dbReference type="ChEBI" id="CHEBI:18420"/>
    </ligand>
</feature>
<feature type="binding site" evidence="13">
    <location>
        <position position="547"/>
    </location>
    <ligand>
        <name>substrate</name>
    </ligand>
</feature>
<dbReference type="InterPro" id="IPR016055">
    <property type="entry name" value="A-D-PHexomutase_a/b/a-I/II/III"/>
</dbReference>
<evidence type="ECO:0000313" key="18">
    <source>
        <dbReference type="EMBL" id="PNH04500.1"/>
    </source>
</evidence>
<dbReference type="GO" id="GO:0004610">
    <property type="term" value="F:phosphoacetylglucosamine mutase activity"/>
    <property type="evidence" value="ECO:0007669"/>
    <property type="project" value="UniProtKB-UniRule"/>
</dbReference>
<dbReference type="GO" id="GO:0000287">
    <property type="term" value="F:magnesium ion binding"/>
    <property type="evidence" value="ECO:0007669"/>
    <property type="project" value="InterPro"/>
</dbReference>
<evidence type="ECO:0000256" key="6">
    <source>
        <dbReference type="ARBA" id="ARBA00022723"/>
    </source>
</evidence>
<feature type="domain" description="Phosphoacetylglucosamine mutase AMG1" evidence="17">
    <location>
        <begin position="341"/>
        <end position="477"/>
    </location>
</feature>
<evidence type="ECO:0000259" key="17">
    <source>
        <dbReference type="Pfam" id="PF21404"/>
    </source>
</evidence>
<keyword evidence="5" id="KW-0597">Phosphoprotein</keyword>
<comment type="similarity">
    <text evidence="3 11">Belongs to the phosphohexose mutase family.</text>
</comment>
<evidence type="ECO:0000256" key="5">
    <source>
        <dbReference type="ARBA" id="ARBA00022553"/>
    </source>
</evidence>
<feature type="binding site" evidence="14">
    <location>
        <position position="318"/>
    </location>
    <ligand>
        <name>Mg(2+)</name>
        <dbReference type="ChEBI" id="CHEBI:18420"/>
    </ligand>
</feature>
<feature type="binding site" evidence="14">
    <location>
        <position position="316"/>
    </location>
    <ligand>
        <name>Mg(2+)</name>
        <dbReference type="ChEBI" id="CHEBI:18420"/>
    </ligand>
</feature>
<comment type="caution">
    <text evidence="18">The sequence shown here is derived from an EMBL/GenBank/DDBJ whole genome shotgun (WGS) entry which is preliminary data.</text>
</comment>
<feature type="binding site" evidence="13">
    <location>
        <begin position="418"/>
        <end position="420"/>
    </location>
    <ligand>
        <name>substrate</name>
    </ligand>
</feature>
<evidence type="ECO:0000256" key="1">
    <source>
        <dbReference type="ARBA" id="ARBA00000558"/>
    </source>
</evidence>
<reference evidence="18 19" key="1">
    <citation type="journal article" date="2017" name="Mol. Biol. Evol.">
        <title>The 4-celled Tetrabaena socialis nuclear genome reveals the essential components for genetic control of cell number at the origin of multicellularity in the volvocine lineage.</title>
        <authorList>
            <person name="Featherston J."/>
            <person name="Arakaki Y."/>
            <person name="Hanschen E.R."/>
            <person name="Ferris P.J."/>
            <person name="Michod R.E."/>
            <person name="Olson B.J.S.C."/>
            <person name="Nozaki H."/>
            <person name="Durand P.M."/>
        </authorList>
    </citation>
    <scope>NUCLEOTIDE SEQUENCE [LARGE SCALE GENOMIC DNA]</scope>
    <source>
        <strain evidence="18 19">NIES-571</strain>
    </source>
</reference>
<feature type="active site" description="Phosphoserine intermediate" evidence="12">
    <location>
        <position position="66"/>
    </location>
</feature>
<gene>
    <name evidence="18" type="ORF">TSOC_009339</name>
</gene>
<dbReference type="InterPro" id="IPR049022">
    <property type="entry name" value="AMG1_III"/>
</dbReference>
<keyword evidence="6 11" id="KW-0479">Metal-binding</keyword>
<evidence type="ECO:0000256" key="4">
    <source>
        <dbReference type="ARBA" id="ARBA00012731"/>
    </source>
</evidence>
<dbReference type="GO" id="GO:0005975">
    <property type="term" value="P:carbohydrate metabolic process"/>
    <property type="evidence" value="ECO:0007669"/>
    <property type="project" value="InterPro"/>
</dbReference>
<dbReference type="Pfam" id="PF21404">
    <property type="entry name" value="AMG1_III"/>
    <property type="match status" value="1"/>
</dbReference>
<evidence type="ECO:0000259" key="15">
    <source>
        <dbReference type="Pfam" id="PF00408"/>
    </source>
</evidence>